<evidence type="ECO:0000256" key="1">
    <source>
        <dbReference type="SAM" id="Phobius"/>
    </source>
</evidence>
<dbReference type="Gene3D" id="3.40.30.10">
    <property type="entry name" value="Glutaredoxin"/>
    <property type="match status" value="1"/>
</dbReference>
<organism evidence="3 4">
    <name type="scientific">Monilinia fructigena</name>
    <dbReference type="NCBI Taxonomy" id="38457"/>
    <lineage>
        <taxon>Eukaryota</taxon>
        <taxon>Fungi</taxon>
        <taxon>Dikarya</taxon>
        <taxon>Ascomycota</taxon>
        <taxon>Pezizomycotina</taxon>
        <taxon>Leotiomycetes</taxon>
        <taxon>Helotiales</taxon>
        <taxon>Sclerotiniaceae</taxon>
        <taxon>Monilinia</taxon>
    </lineage>
</organism>
<dbReference type="InterPro" id="IPR025363">
    <property type="entry name" value="DUF4267"/>
</dbReference>
<keyword evidence="4" id="KW-1185">Reference proteome</keyword>
<keyword evidence="1" id="KW-0472">Membrane</keyword>
<keyword evidence="1" id="KW-1133">Transmembrane helix</keyword>
<evidence type="ECO:0000313" key="3">
    <source>
        <dbReference type="EMBL" id="RAL68048.1"/>
    </source>
</evidence>
<dbReference type="Pfam" id="PF14087">
    <property type="entry name" value="DUF4267"/>
    <property type="match status" value="1"/>
</dbReference>
<comment type="caution">
    <text evidence="3">The sequence shown here is derived from an EMBL/GenBank/DDBJ whole genome shotgun (WGS) entry which is preliminary data.</text>
</comment>
<dbReference type="Proteomes" id="UP000249056">
    <property type="component" value="Unassembled WGS sequence"/>
</dbReference>
<dbReference type="OrthoDB" id="1930760at2759"/>
<proteinExistence type="predicted"/>
<feature type="transmembrane region" description="Helical" evidence="1">
    <location>
        <begin position="54"/>
        <end position="76"/>
    </location>
</feature>
<gene>
    <name evidence="3" type="ORF">DID88_008771</name>
</gene>
<reference evidence="3 4" key="1">
    <citation type="submission" date="2018-06" db="EMBL/GenBank/DDBJ databases">
        <title>Genome Sequence of the Brown Rot Fungal Pathogen Monilinia fructigena.</title>
        <authorList>
            <person name="Landi L."/>
            <person name="De Miccolis Angelini R.M."/>
            <person name="Pollastro S."/>
            <person name="Abate D."/>
            <person name="Faretra F."/>
            <person name="Romanazzi G."/>
        </authorList>
    </citation>
    <scope>NUCLEOTIDE SEQUENCE [LARGE SCALE GENOMIC DNA]</scope>
    <source>
        <strain evidence="3 4">Mfrg269</strain>
    </source>
</reference>
<name>A0A395J7B9_9HELO</name>
<dbReference type="AlphaFoldDB" id="A0A395J7B9"/>
<sequence>MSGLSLLSYPKILDVATLGVSSLLIYSGVVGAYIDPLGWLRGFGLPTATAEQAVLFPCATGRNLGAGCFVLAMTFLGERKLLGIFLLCWGFGAGIADSKVLYDHPQGQGVGKHMLSFTICIALSALLITEGYPGAPFPELLKPIPNNVSFCEQQPFMLRPTLRKMTNFNIEIVSDPVCPWCYIGKKNLDKAIETYQSSHPEDTFTRLWKPFYVKPHSPLKGVPVLPNLRKQYGETMANIMTERVRGIGTNVGIKFKFEGKTGRTRDAHRLIQLGKTKSPEMQTRVVQELFSSYWEGDADITSHEDLTKAGVKAGLDEGEVKEWLASDKGGKEVDAEAGAAHVNGVPNYRVGKYTVGGAQAPEAFLKIFNKYKAAENGEPEGWGSCMGQ</sequence>
<accession>A0A395J7B9</accession>
<dbReference type="CDD" id="cd03024">
    <property type="entry name" value="DsbA_FrnE"/>
    <property type="match status" value="1"/>
</dbReference>
<dbReference type="EMBL" id="QKRW01000002">
    <property type="protein sequence ID" value="RAL68048.1"/>
    <property type="molecule type" value="Genomic_DNA"/>
</dbReference>
<feature type="domain" description="DSBA-like thioredoxin" evidence="2">
    <location>
        <begin position="170"/>
        <end position="366"/>
    </location>
</feature>
<evidence type="ECO:0000259" key="2">
    <source>
        <dbReference type="Pfam" id="PF01323"/>
    </source>
</evidence>
<dbReference type="GO" id="GO:0016491">
    <property type="term" value="F:oxidoreductase activity"/>
    <property type="evidence" value="ECO:0007669"/>
    <property type="project" value="InterPro"/>
</dbReference>
<dbReference type="PANTHER" id="PTHR13887:SF41">
    <property type="entry name" value="THIOREDOXIN SUPERFAMILY PROTEIN"/>
    <property type="match status" value="1"/>
</dbReference>
<evidence type="ECO:0000313" key="4">
    <source>
        <dbReference type="Proteomes" id="UP000249056"/>
    </source>
</evidence>
<protein>
    <recommendedName>
        <fullName evidence="2">DSBA-like thioredoxin domain-containing protein</fullName>
    </recommendedName>
</protein>
<feature type="transmembrane region" description="Helical" evidence="1">
    <location>
        <begin position="12"/>
        <end position="34"/>
    </location>
</feature>
<dbReference type="SUPFAM" id="SSF52833">
    <property type="entry name" value="Thioredoxin-like"/>
    <property type="match status" value="1"/>
</dbReference>
<dbReference type="Pfam" id="PF01323">
    <property type="entry name" value="DSBA"/>
    <property type="match status" value="1"/>
</dbReference>
<dbReference type="PANTHER" id="PTHR13887">
    <property type="entry name" value="GLUTATHIONE S-TRANSFERASE KAPPA"/>
    <property type="match status" value="1"/>
</dbReference>
<keyword evidence="1" id="KW-0812">Transmembrane</keyword>
<dbReference type="InterPro" id="IPR036249">
    <property type="entry name" value="Thioredoxin-like_sf"/>
</dbReference>
<dbReference type="InterPro" id="IPR001853">
    <property type="entry name" value="DSBA-like_thioredoxin_dom"/>
</dbReference>